<dbReference type="Gene3D" id="2.40.30.100">
    <property type="entry name" value="AF2212/PG0164-like"/>
    <property type="match status" value="1"/>
</dbReference>
<dbReference type="RefSeq" id="WP_345716265.1">
    <property type="nucleotide sequence ID" value="NZ_BAABFP010000004.1"/>
</dbReference>
<proteinExistence type="predicted"/>
<dbReference type="InterPro" id="IPR037079">
    <property type="entry name" value="AF2212/PG0164-like_sf"/>
</dbReference>
<sequence length="156" mass="16475">MTEGAAEAVAFRTTIAGSGGKAGIVVPDDVIQRLGAGRRPAVHVDLDGFGYRSTVAVMGGTYLIGVNASVRQATGLEPGHPVTVTLAVATAPREVIVPEDFAAALAADQEAQTFFDGLSNSIQRYHIDNINSAKTPETRARRIQKAVSLFREGKQR</sequence>
<dbReference type="Pfam" id="PF08922">
    <property type="entry name" value="DUF1905"/>
    <property type="match status" value="1"/>
</dbReference>
<accession>A0ABW1JDP1</accession>
<name>A0ABW1JDP1_9ACTN</name>
<evidence type="ECO:0000313" key="2">
    <source>
        <dbReference type="Proteomes" id="UP001596189"/>
    </source>
</evidence>
<comment type="caution">
    <text evidence="1">The sequence shown here is derived from an EMBL/GenBank/DDBJ whole genome shotgun (WGS) entry which is preliminary data.</text>
</comment>
<organism evidence="1 2">
    <name type="scientific">Angustibacter luteus</name>
    <dbReference type="NCBI Taxonomy" id="658456"/>
    <lineage>
        <taxon>Bacteria</taxon>
        <taxon>Bacillati</taxon>
        <taxon>Actinomycetota</taxon>
        <taxon>Actinomycetes</taxon>
        <taxon>Kineosporiales</taxon>
        <taxon>Kineosporiaceae</taxon>
    </lineage>
</organism>
<dbReference type="InterPro" id="IPR015018">
    <property type="entry name" value="DUF1905"/>
</dbReference>
<keyword evidence="2" id="KW-1185">Reference proteome</keyword>
<dbReference type="Proteomes" id="UP001596189">
    <property type="component" value="Unassembled WGS sequence"/>
</dbReference>
<protein>
    <submittedName>
        <fullName evidence="1">YdeI/OmpD-associated family protein</fullName>
    </submittedName>
</protein>
<reference evidence="2" key="1">
    <citation type="journal article" date="2019" name="Int. J. Syst. Evol. Microbiol.">
        <title>The Global Catalogue of Microorganisms (GCM) 10K type strain sequencing project: providing services to taxonomists for standard genome sequencing and annotation.</title>
        <authorList>
            <consortium name="The Broad Institute Genomics Platform"/>
            <consortium name="The Broad Institute Genome Sequencing Center for Infectious Disease"/>
            <person name="Wu L."/>
            <person name="Ma J."/>
        </authorList>
    </citation>
    <scope>NUCLEOTIDE SEQUENCE [LARGE SCALE GENOMIC DNA]</scope>
    <source>
        <strain evidence="2">KACC 14249</strain>
    </source>
</reference>
<gene>
    <name evidence="1" type="ORF">ACFQDO_10030</name>
</gene>
<dbReference type="SUPFAM" id="SSF141694">
    <property type="entry name" value="AF2212/PG0164-like"/>
    <property type="match status" value="1"/>
</dbReference>
<dbReference type="Pfam" id="PF13376">
    <property type="entry name" value="OmdA"/>
    <property type="match status" value="1"/>
</dbReference>
<evidence type="ECO:0000313" key="1">
    <source>
        <dbReference type="EMBL" id="MFC6007466.1"/>
    </source>
</evidence>
<dbReference type="EMBL" id="JBHSRD010000003">
    <property type="protein sequence ID" value="MFC6007466.1"/>
    <property type="molecule type" value="Genomic_DNA"/>
</dbReference>